<protein>
    <recommendedName>
        <fullName evidence="1">OLD protein-like TOPRIM domain-containing protein</fullName>
    </recommendedName>
</protein>
<dbReference type="OrthoDB" id="4879445at2"/>
<comment type="caution">
    <text evidence="2">The sequence shown here is derived from an EMBL/GenBank/DDBJ whole genome shotgun (WGS) entry which is preliminary data.</text>
</comment>
<dbReference type="EMBL" id="SZWF01000007">
    <property type="protein sequence ID" value="KAA9394273.1"/>
    <property type="molecule type" value="Genomic_DNA"/>
</dbReference>
<proteinExistence type="predicted"/>
<dbReference type="Pfam" id="PF20469">
    <property type="entry name" value="OLD-like_TOPRIM"/>
    <property type="match status" value="1"/>
</dbReference>
<feature type="domain" description="OLD protein-like TOPRIM" evidence="1">
    <location>
        <begin position="170"/>
        <end position="229"/>
    </location>
</feature>
<dbReference type="RefSeq" id="WP_158033644.1">
    <property type="nucleotide sequence ID" value="NZ_ML708616.1"/>
</dbReference>
<name>A0A5J5KX69_9MICC</name>
<reference evidence="2 3" key="1">
    <citation type="submission" date="2019-05" db="EMBL/GenBank/DDBJ databases">
        <title>Kocuria coralli sp. nov., a novel actinobacterium isolated from coral reef seawater.</title>
        <authorList>
            <person name="Li J."/>
        </authorList>
    </citation>
    <scope>NUCLEOTIDE SEQUENCE [LARGE SCALE GENOMIC DNA]</scope>
    <source>
        <strain evidence="2 3">SCSIO 13007</strain>
    </source>
</reference>
<dbReference type="AlphaFoldDB" id="A0A5J5KX69"/>
<dbReference type="Proteomes" id="UP000325957">
    <property type="component" value="Unassembled WGS sequence"/>
</dbReference>
<sequence length="342" mass="36507">MPPSSPQRNRSRPPGGRAAVPAVRLTVVVAAGSPAARLTDDAVECALARWGVSRGTVLDRRSPFPERSRLAADSPSAAACALRELKQHTASARRLAADCGQRDLLVLPGDDDLIPPEWAETVIRIPPCGSAGSFRADVGSVARELGRSRNDVFRELTSTDALSFTRLLRAERAVLVEGRTDRAVFEVLIRRFALPGIAVVAAHSKVRMAALNLLATRLGVRTYVVFDGDGGPIPTGPAMAHRVARTRRIQTENLLRGLAPQEAGWEFGGPSTAGSRWCAFSADLEAQLSAWPSFMAALGALGEELAAKNHRALRTAAVRAELEDMPPALCRLCTALAGMVED</sequence>
<keyword evidence="3" id="KW-1185">Reference proteome</keyword>
<gene>
    <name evidence="2" type="ORF">FCK90_07265</name>
</gene>
<evidence type="ECO:0000259" key="1">
    <source>
        <dbReference type="Pfam" id="PF20469"/>
    </source>
</evidence>
<organism evidence="2 3">
    <name type="scientific">Kocuria coralli</name>
    <dbReference type="NCBI Taxonomy" id="1461025"/>
    <lineage>
        <taxon>Bacteria</taxon>
        <taxon>Bacillati</taxon>
        <taxon>Actinomycetota</taxon>
        <taxon>Actinomycetes</taxon>
        <taxon>Micrococcales</taxon>
        <taxon>Micrococcaceae</taxon>
        <taxon>Kocuria</taxon>
    </lineage>
</organism>
<dbReference type="InterPro" id="IPR034139">
    <property type="entry name" value="TOPRIM_OLD"/>
</dbReference>
<evidence type="ECO:0000313" key="3">
    <source>
        <dbReference type="Proteomes" id="UP000325957"/>
    </source>
</evidence>
<evidence type="ECO:0000313" key="2">
    <source>
        <dbReference type="EMBL" id="KAA9394273.1"/>
    </source>
</evidence>
<accession>A0A5J5KX69</accession>